<gene>
    <name evidence="2" type="ORF">CLV40_11670</name>
</gene>
<dbReference type="RefSeq" id="WP_104481461.1">
    <property type="nucleotide sequence ID" value="NZ_CP154825.1"/>
</dbReference>
<dbReference type="InterPro" id="IPR037401">
    <property type="entry name" value="SnoaL-like"/>
</dbReference>
<dbReference type="Gene3D" id="3.10.450.50">
    <property type="match status" value="1"/>
</dbReference>
<dbReference type="SUPFAM" id="SSF54427">
    <property type="entry name" value="NTF2-like"/>
    <property type="match status" value="1"/>
</dbReference>
<dbReference type="InterPro" id="IPR032710">
    <property type="entry name" value="NTF2-like_dom_sf"/>
</dbReference>
<comment type="caution">
    <text evidence="2">The sequence shown here is derived from an EMBL/GenBank/DDBJ whole genome shotgun (WGS) entry which is preliminary data.</text>
</comment>
<name>A0A2S6GIJ1_9PSEU</name>
<evidence type="ECO:0000313" key="2">
    <source>
        <dbReference type="EMBL" id="PPK65027.1"/>
    </source>
</evidence>
<protein>
    <submittedName>
        <fullName evidence="2">Ketosteroid isomerase-like protein</fullName>
    </submittedName>
</protein>
<dbReference type="Proteomes" id="UP000239203">
    <property type="component" value="Unassembled WGS sequence"/>
</dbReference>
<feature type="domain" description="SnoaL-like" evidence="1">
    <location>
        <begin position="29"/>
        <end position="129"/>
    </location>
</feature>
<evidence type="ECO:0000259" key="1">
    <source>
        <dbReference type="Pfam" id="PF12680"/>
    </source>
</evidence>
<dbReference type="Pfam" id="PF12680">
    <property type="entry name" value="SnoaL_2"/>
    <property type="match status" value="1"/>
</dbReference>
<accession>A0A2S6GIJ1</accession>
<sequence length="157" mass="17414">MPRTPTEVVRAVTAEVSRLISGGLTDREQAAAFDELAGLYAEDTDVRHPFAPLGDTPLRTRAEVRAHFVGAPDRTPAVDRFEVVDQVVHRTDDPEVVIQEFSYAITRDGRDFTLPCVFITRVRDGLIVESRDYAHHLAGARAFGRLDELLDNLATEG</sequence>
<dbReference type="AlphaFoldDB" id="A0A2S6GIJ1"/>
<keyword evidence="2" id="KW-0413">Isomerase</keyword>
<reference evidence="2 3" key="1">
    <citation type="submission" date="2018-02" db="EMBL/GenBank/DDBJ databases">
        <title>Genomic Encyclopedia of Archaeal and Bacterial Type Strains, Phase II (KMG-II): from individual species to whole genera.</title>
        <authorList>
            <person name="Goeker M."/>
        </authorList>
    </citation>
    <scope>NUCLEOTIDE SEQUENCE [LARGE SCALE GENOMIC DNA]</scope>
    <source>
        <strain evidence="2 3">YU 961-1</strain>
    </source>
</reference>
<keyword evidence="3" id="KW-1185">Reference proteome</keyword>
<dbReference type="GO" id="GO:0016853">
    <property type="term" value="F:isomerase activity"/>
    <property type="evidence" value="ECO:0007669"/>
    <property type="project" value="UniProtKB-KW"/>
</dbReference>
<evidence type="ECO:0000313" key="3">
    <source>
        <dbReference type="Proteomes" id="UP000239203"/>
    </source>
</evidence>
<proteinExistence type="predicted"/>
<organism evidence="2 3">
    <name type="scientific">Actinokineospora auranticolor</name>
    <dbReference type="NCBI Taxonomy" id="155976"/>
    <lineage>
        <taxon>Bacteria</taxon>
        <taxon>Bacillati</taxon>
        <taxon>Actinomycetota</taxon>
        <taxon>Actinomycetes</taxon>
        <taxon>Pseudonocardiales</taxon>
        <taxon>Pseudonocardiaceae</taxon>
        <taxon>Actinokineospora</taxon>
    </lineage>
</organism>
<dbReference type="EMBL" id="PTIX01000016">
    <property type="protein sequence ID" value="PPK65027.1"/>
    <property type="molecule type" value="Genomic_DNA"/>
</dbReference>
<dbReference type="OrthoDB" id="3681559at2"/>